<dbReference type="Gene3D" id="2.30.40.10">
    <property type="entry name" value="Urease, subunit C, domain 1"/>
    <property type="match status" value="1"/>
</dbReference>
<evidence type="ECO:0000256" key="1">
    <source>
        <dbReference type="SAM" id="SignalP"/>
    </source>
</evidence>
<name>A0A2A9PN83_OPHUN</name>
<dbReference type="SUPFAM" id="SSF51338">
    <property type="entry name" value="Composite domain of metallo-dependent hydrolases"/>
    <property type="match status" value="1"/>
</dbReference>
<dbReference type="GO" id="GO:0016810">
    <property type="term" value="F:hydrolase activity, acting on carbon-nitrogen (but not peptide) bonds"/>
    <property type="evidence" value="ECO:0007669"/>
    <property type="project" value="InterPro"/>
</dbReference>
<protein>
    <recommendedName>
        <fullName evidence="2">Amidohydrolase-related domain-containing protein</fullName>
    </recommendedName>
</protein>
<accession>A0A2A9PN83</accession>
<dbReference type="PANTHER" id="PTHR43135">
    <property type="entry name" value="ALPHA-D-RIBOSE 1-METHYLPHOSPHONATE 5-TRIPHOSPHATE DIPHOSPHATASE"/>
    <property type="match status" value="1"/>
</dbReference>
<dbReference type="InterPro" id="IPR006680">
    <property type="entry name" value="Amidohydro-rel"/>
</dbReference>
<dbReference type="STRING" id="268505.A0A2A9PN83"/>
<reference evidence="3 4" key="2">
    <citation type="journal article" date="2017" name="Sci. Rep.">
        <title>Ant-infecting Ophiocordyceps genomes reveal a high diversity of potential behavioral manipulation genes and a possible major role for enterotoxins.</title>
        <authorList>
            <person name="de Bekker C."/>
            <person name="Ohm R.A."/>
            <person name="Evans H.C."/>
            <person name="Brachmann A."/>
            <person name="Hughes D.P."/>
        </authorList>
    </citation>
    <scope>NUCLEOTIDE SEQUENCE [LARGE SCALE GENOMIC DNA]</scope>
    <source>
        <strain evidence="3 4">SC16a</strain>
    </source>
</reference>
<comment type="caution">
    <text evidence="3">The sequence shown here is derived from an EMBL/GenBank/DDBJ whole genome shotgun (WGS) entry which is preliminary data.</text>
</comment>
<gene>
    <name evidence="3" type="ORF">XA68_14057</name>
</gene>
<feature type="signal peptide" evidence="1">
    <location>
        <begin position="1"/>
        <end position="24"/>
    </location>
</feature>
<dbReference type="AlphaFoldDB" id="A0A2A9PN83"/>
<keyword evidence="1" id="KW-0732">Signal</keyword>
<keyword evidence="4" id="KW-1185">Reference proteome</keyword>
<organism evidence="3 4">
    <name type="scientific">Ophiocordyceps unilateralis</name>
    <name type="common">Zombie-ant fungus</name>
    <name type="synonym">Torrubia unilateralis</name>
    <dbReference type="NCBI Taxonomy" id="268505"/>
    <lineage>
        <taxon>Eukaryota</taxon>
        <taxon>Fungi</taxon>
        <taxon>Dikarya</taxon>
        <taxon>Ascomycota</taxon>
        <taxon>Pezizomycotina</taxon>
        <taxon>Sordariomycetes</taxon>
        <taxon>Hypocreomycetidae</taxon>
        <taxon>Hypocreales</taxon>
        <taxon>Ophiocordycipitaceae</taxon>
        <taxon>Ophiocordyceps</taxon>
    </lineage>
</organism>
<dbReference type="InterPro" id="IPR011059">
    <property type="entry name" value="Metal-dep_hydrolase_composite"/>
</dbReference>
<sequence>MQSPLMLLKAASLLALTLVTRVQSFSITNVTIVDVETGQLRPNQDIVVEGNTIALIEEASTKPTAAKEEDVDGTGKFAIPGLSDMHVHAYFSNNPATFKIGDNLTMPLFVANGVTTVRDLGSNLEAITSARDRIAEHQLVGPRVFLTGPMLDGKESPFQTAIKVGTPEEARQAVENLTDSGVDFIKVHLKLSRQVFDEVARACKDEEIVFGGHVPDAIDAQYAIDMGMGFIEHMSRLEEADGNVTEAIQEKHIWQCPTLKLAPAKQRFQLTKALFDAGAPMVAGTDSPAGQKLCPGVSLLDELELMNRAGLTELQTLQTATRNAASMLGKDSDMGTIEDGKLADIVLLDRNPLDSISNIRKIDTVIADGRVFSREKLRTMLAGANRLRQCNPQGTIAARDLLSAGPSCCSI</sequence>
<proteinExistence type="predicted"/>
<dbReference type="PANTHER" id="PTHR43135:SF3">
    <property type="entry name" value="ALPHA-D-RIBOSE 1-METHYLPHOSPHONATE 5-TRIPHOSPHATE DIPHOSPHATASE"/>
    <property type="match status" value="1"/>
</dbReference>
<feature type="domain" description="Amidohydrolase-related" evidence="2">
    <location>
        <begin position="78"/>
        <end position="371"/>
    </location>
</feature>
<dbReference type="Pfam" id="PF01979">
    <property type="entry name" value="Amidohydro_1"/>
    <property type="match status" value="1"/>
</dbReference>
<dbReference type="EMBL" id="LAZP02000032">
    <property type="protein sequence ID" value="PFH62330.1"/>
    <property type="molecule type" value="Genomic_DNA"/>
</dbReference>
<dbReference type="OrthoDB" id="5595695at2759"/>
<dbReference type="Proteomes" id="UP000037136">
    <property type="component" value="Unassembled WGS sequence"/>
</dbReference>
<evidence type="ECO:0000313" key="3">
    <source>
        <dbReference type="EMBL" id="PFH62330.1"/>
    </source>
</evidence>
<dbReference type="SUPFAM" id="SSF51556">
    <property type="entry name" value="Metallo-dependent hydrolases"/>
    <property type="match status" value="1"/>
</dbReference>
<feature type="chain" id="PRO_5012225270" description="Amidohydrolase-related domain-containing protein" evidence="1">
    <location>
        <begin position="25"/>
        <end position="411"/>
    </location>
</feature>
<dbReference type="InterPro" id="IPR051781">
    <property type="entry name" value="Metallo-dep_Hydrolase"/>
</dbReference>
<dbReference type="Gene3D" id="3.20.20.140">
    <property type="entry name" value="Metal-dependent hydrolases"/>
    <property type="match status" value="1"/>
</dbReference>
<evidence type="ECO:0000313" key="4">
    <source>
        <dbReference type="Proteomes" id="UP000037136"/>
    </source>
</evidence>
<dbReference type="InterPro" id="IPR032466">
    <property type="entry name" value="Metal_Hydrolase"/>
</dbReference>
<evidence type="ECO:0000259" key="2">
    <source>
        <dbReference type="Pfam" id="PF01979"/>
    </source>
</evidence>
<reference evidence="3 4" key="1">
    <citation type="journal article" date="2015" name="BMC Genomics">
        <title>Gene expression during zombie ant biting behavior reflects the complexity underlying fungal parasitic behavioral manipulation.</title>
        <authorList>
            <person name="de Bekker C."/>
            <person name="Ohm R.A."/>
            <person name="Loreto R.G."/>
            <person name="Sebastian A."/>
            <person name="Albert I."/>
            <person name="Merrow M."/>
            <person name="Brachmann A."/>
            <person name="Hughes D.P."/>
        </authorList>
    </citation>
    <scope>NUCLEOTIDE SEQUENCE [LARGE SCALE GENOMIC DNA]</scope>
    <source>
        <strain evidence="3 4">SC16a</strain>
    </source>
</reference>